<evidence type="ECO:0000313" key="3">
    <source>
        <dbReference type="EMBL" id="KAD5868917.1"/>
    </source>
</evidence>
<keyword evidence="4" id="KW-1185">Reference proteome</keyword>
<evidence type="ECO:0000256" key="1">
    <source>
        <dbReference type="SAM" id="MobiDB-lite"/>
    </source>
</evidence>
<name>A0A5N6P601_9ROSI</name>
<keyword evidence="2" id="KW-0472">Membrane</keyword>
<keyword evidence="2" id="KW-0812">Transmembrane</keyword>
<dbReference type="EMBL" id="VIBQ01002755">
    <property type="protein sequence ID" value="KAD5868917.1"/>
    <property type="molecule type" value="Genomic_DNA"/>
</dbReference>
<comment type="caution">
    <text evidence="3">The sequence shown here is derived from an EMBL/GenBank/DDBJ whole genome shotgun (WGS) entry which is preliminary data.</text>
</comment>
<keyword evidence="2" id="KW-1133">Transmembrane helix</keyword>
<sequence length="73" mass="8206">METFRDCVLDLGTLVDDALVVDTILFIDEILSVAILFGAAVGRRRVMDWRDLDTRDNEPLEQRPTVGPSQTQS</sequence>
<protein>
    <submittedName>
        <fullName evidence="3">Uncharacterized protein</fullName>
    </submittedName>
</protein>
<dbReference type="AlphaFoldDB" id="A0A5N6P601"/>
<reference evidence="3 4" key="1">
    <citation type="submission" date="2019-06" db="EMBL/GenBank/DDBJ databases">
        <title>A chromosomal-level reference genome of Carpinus fangiana (Coryloideae, Betulaceae).</title>
        <authorList>
            <person name="Yang X."/>
            <person name="Wang Z."/>
            <person name="Zhang L."/>
            <person name="Hao G."/>
            <person name="Liu J."/>
            <person name="Yang Y."/>
        </authorList>
    </citation>
    <scope>NUCLEOTIDE SEQUENCE [LARGE SCALE GENOMIC DNA]</scope>
    <source>
        <strain evidence="3">Cfa_2016G</strain>
        <tissue evidence="3">Leaf</tissue>
    </source>
</reference>
<organism evidence="3 4">
    <name type="scientific">Carpinus fangiana</name>
    <dbReference type="NCBI Taxonomy" id="176857"/>
    <lineage>
        <taxon>Eukaryota</taxon>
        <taxon>Viridiplantae</taxon>
        <taxon>Streptophyta</taxon>
        <taxon>Embryophyta</taxon>
        <taxon>Tracheophyta</taxon>
        <taxon>Spermatophyta</taxon>
        <taxon>Magnoliopsida</taxon>
        <taxon>eudicotyledons</taxon>
        <taxon>Gunneridae</taxon>
        <taxon>Pentapetalae</taxon>
        <taxon>rosids</taxon>
        <taxon>fabids</taxon>
        <taxon>Fagales</taxon>
        <taxon>Betulaceae</taxon>
        <taxon>Carpinus</taxon>
    </lineage>
</organism>
<evidence type="ECO:0000313" key="4">
    <source>
        <dbReference type="Proteomes" id="UP000327013"/>
    </source>
</evidence>
<proteinExistence type="predicted"/>
<evidence type="ECO:0000256" key="2">
    <source>
        <dbReference type="SAM" id="Phobius"/>
    </source>
</evidence>
<accession>A0A5N6P601</accession>
<dbReference type="Proteomes" id="UP000327013">
    <property type="component" value="Unassembled WGS sequence"/>
</dbReference>
<gene>
    <name evidence="3" type="ORF">FH972_027315</name>
</gene>
<feature type="transmembrane region" description="Helical" evidence="2">
    <location>
        <begin position="20"/>
        <end position="41"/>
    </location>
</feature>
<feature type="region of interest" description="Disordered" evidence="1">
    <location>
        <begin position="53"/>
        <end position="73"/>
    </location>
</feature>